<dbReference type="GO" id="GO:0004540">
    <property type="term" value="F:RNA nuclease activity"/>
    <property type="evidence" value="ECO:0007669"/>
    <property type="project" value="InterPro"/>
</dbReference>
<evidence type="ECO:0000256" key="4">
    <source>
        <dbReference type="ARBA" id="ARBA00022801"/>
    </source>
</evidence>
<dbReference type="NCBIfam" id="NF047751">
    <property type="entry name" value="HepT_toxin"/>
    <property type="match status" value="1"/>
</dbReference>
<accession>A0A7G9YHM9</accession>
<dbReference type="AlphaFoldDB" id="A0A7G9YHM9"/>
<dbReference type="InterPro" id="IPR037038">
    <property type="entry name" value="HepT-like_sf"/>
</dbReference>
<dbReference type="InterPro" id="IPR008201">
    <property type="entry name" value="HepT-like"/>
</dbReference>
<name>A0A7G9YHM9_9EURY</name>
<keyword evidence="4" id="KW-0378">Hydrolase</keyword>
<evidence type="ECO:0008006" key="7">
    <source>
        <dbReference type="Google" id="ProtNLM"/>
    </source>
</evidence>
<evidence type="ECO:0000256" key="2">
    <source>
        <dbReference type="ARBA" id="ARBA00022649"/>
    </source>
</evidence>
<dbReference type="Gene3D" id="1.20.120.580">
    <property type="entry name" value="bsu32300-like"/>
    <property type="match status" value="1"/>
</dbReference>
<keyword evidence="2" id="KW-1277">Toxin-antitoxin system</keyword>
<protein>
    <recommendedName>
        <fullName evidence="7">DUF86 domain-containing protein</fullName>
    </recommendedName>
</protein>
<dbReference type="GO" id="GO:0016787">
    <property type="term" value="F:hydrolase activity"/>
    <property type="evidence" value="ECO:0007669"/>
    <property type="project" value="UniProtKB-KW"/>
</dbReference>
<dbReference type="InterPro" id="IPR052379">
    <property type="entry name" value="Type_VII_TA_RNase"/>
</dbReference>
<keyword evidence="1" id="KW-0597">Phosphoprotein</keyword>
<proteinExistence type="inferred from homology"/>
<comment type="similarity">
    <text evidence="5">Belongs to the HepT RNase toxin family.</text>
</comment>
<dbReference type="GO" id="GO:0110001">
    <property type="term" value="C:toxin-antitoxin complex"/>
    <property type="evidence" value="ECO:0007669"/>
    <property type="project" value="InterPro"/>
</dbReference>
<reference evidence="6" key="1">
    <citation type="submission" date="2020-06" db="EMBL/GenBank/DDBJ databases">
        <title>Unique genomic features of the anaerobic methanotrophic archaea.</title>
        <authorList>
            <person name="Chadwick G.L."/>
            <person name="Skennerton C.T."/>
            <person name="Laso-Perez R."/>
            <person name="Leu A.O."/>
            <person name="Speth D.R."/>
            <person name="Yu H."/>
            <person name="Morgan-Lang C."/>
            <person name="Hatzenpichler R."/>
            <person name="Goudeau D."/>
            <person name="Malmstrom R."/>
            <person name="Brazelton W.J."/>
            <person name="Woyke T."/>
            <person name="Hallam S.J."/>
            <person name="Tyson G.W."/>
            <person name="Wegener G."/>
            <person name="Boetius A."/>
            <person name="Orphan V."/>
        </authorList>
    </citation>
    <scope>NUCLEOTIDE SEQUENCE</scope>
</reference>
<evidence type="ECO:0000313" key="6">
    <source>
        <dbReference type="EMBL" id="QNO47513.1"/>
    </source>
</evidence>
<dbReference type="EMBL" id="MT631265">
    <property type="protein sequence ID" value="QNO47513.1"/>
    <property type="molecule type" value="Genomic_DNA"/>
</dbReference>
<dbReference type="PANTHER" id="PTHR33397:SF5">
    <property type="entry name" value="RNASE YUTE-RELATED"/>
    <property type="match status" value="1"/>
</dbReference>
<keyword evidence="3" id="KW-0540">Nuclease</keyword>
<evidence type="ECO:0000256" key="1">
    <source>
        <dbReference type="ARBA" id="ARBA00022553"/>
    </source>
</evidence>
<evidence type="ECO:0000256" key="3">
    <source>
        <dbReference type="ARBA" id="ARBA00022722"/>
    </source>
</evidence>
<dbReference type="PANTHER" id="PTHR33397">
    <property type="entry name" value="UPF0331 PROTEIN YUTE"/>
    <property type="match status" value="1"/>
</dbReference>
<sequence length="136" mass="16284">MRILSYIRELSESLEDWRRYQSISIEELRLDRDERNMVLHSMLMSTQSAIDIATYIIAKNGLRKPSTYRETFEILEEEQIISEDLANDLSDLAGFRNVLVHIYWELDLNVIYGILRNDLRVLWEFKKIVKELLEEM</sequence>
<gene>
    <name evidence="6" type="ORF">GGGHDLIA_00003</name>
</gene>
<dbReference type="Pfam" id="PF01934">
    <property type="entry name" value="HepT-like"/>
    <property type="match status" value="1"/>
</dbReference>
<organism evidence="6">
    <name type="scientific">Candidatus Methanogaster sp. ANME-2c ERB4</name>
    <dbReference type="NCBI Taxonomy" id="2759911"/>
    <lineage>
        <taxon>Archaea</taxon>
        <taxon>Methanobacteriati</taxon>
        <taxon>Methanobacteriota</taxon>
        <taxon>Stenosarchaea group</taxon>
        <taxon>Methanomicrobia</taxon>
        <taxon>Methanosarcinales</taxon>
        <taxon>ANME-2 cluster</taxon>
        <taxon>Candidatus Methanogasteraceae</taxon>
        <taxon>Candidatus Methanogaster</taxon>
    </lineage>
</organism>
<evidence type="ECO:0000256" key="5">
    <source>
        <dbReference type="ARBA" id="ARBA00024207"/>
    </source>
</evidence>